<dbReference type="InterPro" id="IPR042219">
    <property type="entry name" value="AAA_lid_11_sf"/>
</dbReference>
<feature type="coiled-coil region" evidence="2">
    <location>
        <begin position="1288"/>
        <end position="1318"/>
    </location>
</feature>
<keyword evidence="8" id="KW-1185">Reference proteome</keyword>
<evidence type="ECO:0000313" key="7">
    <source>
        <dbReference type="EMBL" id="CAE1271156.1"/>
    </source>
</evidence>
<dbReference type="Proteomes" id="UP000597762">
    <property type="component" value="Unassembled WGS sequence"/>
</dbReference>
<dbReference type="Gene3D" id="1.20.920.20">
    <property type="match status" value="1"/>
</dbReference>
<dbReference type="Gene3D" id="1.10.8.1220">
    <property type="match status" value="1"/>
</dbReference>
<accession>A0A812CHI3</accession>
<organism evidence="7 8">
    <name type="scientific">Acanthosepion pharaonis</name>
    <name type="common">Pharaoh cuttlefish</name>
    <name type="synonym">Sepia pharaonis</name>
    <dbReference type="NCBI Taxonomy" id="158019"/>
    <lineage>
        <taxon>Eukaryota</taxon>
        <taxon>Metazoa</taxon>
        <taxon>Spiralia</taxon>
        <taxon>Lophotrochozoa</taxon>
        <taxon>Mollusca</taxon>
        <taxon>Cephalopoda</taxon>
        <taxon>Coleoidea</taxon>
        <taxon>Decapodiformes</taxon>
        <taxon>Sepiida</taxon>
        <taxon>Sepiina</taxon>
        <taxon>Sepiidae</taxon>
        <taxon>Acanthosepion</taxon>
    </lineage>
</organism>
<dbReference type="Pfam" id="PF12781">
    <property type="entry name" value="AAA_9"/>
    <property type="match status" value="1"/>
</dbReference>
<dbReference type="Gene3D" id="3.40.50.300">
    <property type="entry name" value="P-loop containing nucleotide triphosphate hydrolases"/>
    <property type="match status" value="4"/>
</dbReference>
<dbReference type="InterPro" id="IPR035706">
    <property type="entry name" value="AAA_9"/>
</dbReference>
<dbReference type="Pfam" id="PF18199">
    <property type="entry name" value="Dynein_C"/>
    <property type="match status" value="1"/>
</dbReference>
<dbReference type="GO" id="GO:0008569">
    <property type="term" value="F:minus-end-directed microtubule motor activity"/>
    <property type="evidence" value="ECO:0007669"/>
    <property type="project" value="InterPro"/>
</dbReference>
<dbReference type="GO" id="GO:0030286">
    <property type="term" value="C:dynein complex"/>
    <property type="evidence" value="ECO:0007669"/>
    <property type="project" value="InterPro"/>
</dbReference>
<dbReference type="Gene3D" id="1.20.1270.280">
    <property type="match status" value="1"/>
</dbReference>
<dbReference type="InterPro" id="IPR024317">
    <property type="entry name" value="Dynein_heavy_chain_D4_dom"/>
</dbReference>
<comment type="similarity">
    <text evidence="1">Belongs to the dynein heavy chain family.</text>
</comment>
<dbReference type="GO" id="GO:0051959">
    <property type="term" value="F:dynein light intermediate chain binding"/>
    <property type="evidence" value="ECO:0007669"/>
    <property type="project" value="InterPro"/>
</dbReference>
<dbReference type="InterPro" id="IPR043160">
    <property type="entry name" value="Dynein_C_barrel"/>
</dbReference>
<dbReference type="InterPro" id="IPR026983">
    <property type="entry name" value="DHC"/>
</dbReference>
<name>A0A812CHI3_ACAPH</name>
<evidence type="ECO:0000259" key="5">
    <source>
        <dbReference type="Pfam" id="PF12781"/>
    </source>
</evidence>
<dbReference type="PANTHER" id="PTHR45703">
    <property type="entry name" value="DYNEIN HEAVY CHAIN"/>
    <property type="match status" value="1"/>
</dbReference>
<evidence type="ECO:0000256" key="2">
    <source>
        <dbReference type="SAM" id="Coils"/>
    </source>
</evidence>
<dbReference type="SUPFAM" id="SSF52540">
    <property type="entry name" value="P-loop containing nucleoside triphosphate hydrolases"/>
    <property type="match status" value="1"/>
</dbReference>
<protein>
    <submittedName>
        <fullName evidence="7">DNAH</fullName>
    </submittedName>
</protein>
<feature type="coiled-coil region" evidence="2">
    <location>
        <begin position="573"/>
        <end position="617"/>
    </location>
</feature>
<feature type="domain" description="Dynein heavy chain AAA module D4" evidence="4">
    <location>
        <begin position="260"/>
        <end position="483"/>
    </location>
</feature>
<dbReference type="InterPro" id="IPR027417">
    <property type="entry name" value="P-loop_NTPase"/>
</dbReference>
<dbReference type="PANTHER" id="PTHR45703:SF8">
    <property type="entry name" value="DYNEINS HEAVY CHAIN"/>
    <property type="match status" value="1"/>
</dbReference>
<evidence type="ECO:0000259" key="6">
    <source>
        <dbReference type="Pfam" id="PF18199"/>
    </source>
</evidence>
<feature type="domain" description="Dynein heavy chain region D6 P-loop" evidence="3">
    <location>
        <begin position="1483"/>
        <end position="1597"/>
    </location>
</feature>
<feature type="coiled-coil region" evidence="2">
    <location>
        <begin position="897"/>
        <end position="997"/>
    </location>
</feature>
<dbReference type="GO" id="GO:0045505">
    <property type="term" value="F:dynein intermediate chain binding"/>
    <property type="evidence" value="ECO:0007669"/>
    <property type="project" value="InterPro"/>
</dbReference>
<dbReference type="InterPro" id="IPR004273">
    <property type="entry name" value="Dynein_heavy_D6_P-loop"/>
</dbReference>
<evidence type="ECO:0000256" key="1">
    <source>
        <dbReference type="ARBA" id="ARBA00008887"/>
    </source>
</evidence>
<dbReference type="Gene3D" id="1.10.8.720">
    <property type="entry name" value="Region D6 of dynein motor"/>
    <property type="match status" value="1"/>
</dbReference>
<dbReference type="Gene3D" id="3.10.490.20">
    <property type="match status" value="1"/>
</dbReference>
<dbReference type="EMBL" id="CAHIKZ030001646">
    <property type="protein sequence ID" value="CAE1271156.1"/>
    <property type="molecule type" value="Genomic_DNA"/>
</dbReference>
<feature type="domain" description="Dynein heavy chain C-terminal" evidence="6">
    <location>
        <begin position="1797"/>
        <end position="2073"/>
    </location>
</feature>
<dbReference type="Pfam" id="PF12775">
    <property type="entry name" value="AAA_7"/>
    <property type="match status" value="1"/>
</dbReference>
<evidence type="ECO:0000259" key="3">
    <source>
        <dbReference type="Pfam" id="PF03028"/>
    </source>
</evidence>
<dbReference type="Pfam" id="PF03028">
    <property type="entry name" value="Dynein_heavy"/>
    <property type="match status" value="1"/>
</dbReference>
<feature type="domain" description="Dynein heavy chain ATP-binding dynein motor region" evidence="5">
    <location>
        <begin position="1079"/>
        <end position="1275"/>
    </location>
</feature>
<proteinExistence type="inferred from homology"/>
<evidence type="ECO:0000313" key="8">
    <source>
        <dbReference type="Proteomes" id="UP000597762"/>
    </source>
</evidence>
<dbReference type="Pfam" id="PF12780">
    <property type="entry name" value="AAA_8"/>
    <property type="match status" value="1"/>
</dbReference>
<keyword evidence="2" id="KW-0175">Coiled coil</keyword>
<dbReference type="GO" id="GO:0007018">
    <property type="term" value="P:microtubule-based movement"/>
    <property type="evidence" value="ECO:0007669"/>
    <property type="project" value="InterPro"/>
</dbReference>
<sequence length="2078" mass="237741">MELLIPNGFPILLCGPHGSGKTALINDIMNIFGQQEFVYKRLVYSESTTAKQLLNFIQANIYHRQGFVHGAIAKKKLGLFIEDISLPKSDDFGVQRCNELLRQVVGEKIIYNLKRPFEIKCIEGLSVMAELTMSGINLENCHPRLLRHFSIFNLPLPNENDLVAIISKKLECVFNLEEQPAIDGVLFDGIVDASCQLLLRVQAILSQSPLPGRQHYIFTLHNIQHCFQSELHAVNNLNLLHDCLQGYMTRYNAAKVFNNLDIFLSEYTISHIIRIHRILSYQRGHLLTISSLGSGIEKLCILACEVANVSIVRMENLQGSDFIDGLKDAIRQAGTTANTIAILLDAKTLQNPIHLDCINSFLVTEDYTSFFSNEELPTILQALVPEGKKDQEKKVEPAVLFSFQINHNLHILINFTPTDNLLSTALSRYPSLLKVCQINWMCDWLKNNLLSTATYFLKKSDILKEPELRCEISSCLADIHHLMLRKYKSIPWAGDMSATICLHTVKHLEKKKDKIKICKETVTNLPYTQSILMEHIQMQQESAAILGKSHITLSMQEYEQLLHCFHYLFSKKIKQKEEKIVKIKKSLVKLDETRKMLSEMKETVKDITLEYEEAKSKAGSLLSVITKKATKLQTLKAKIGINSAIQAILEINEINSNFDENYTEDDNLLKIDDYDEFDREFDRIREENVIQSKKKVEENLASARKMYSLKKKCVKKSREQVYFWRHKIDRNCIESIKGFVKPPSLVLHIADMMMILTGRHNPLSGLNVSANDVLSIRDTPVSSADSISSQKGQSKRRTDLSWKTIQQILSESKDFTALLHNLPLEEGLNPLMMKTLSTCISSKDIERSRNEIENKIQDVTNQSISKATEEGISIAAAKHASEDAAILLQYMLALLVYSMFFKELKEIKETIQALQEQVEKNGKQRKEKENETASILEDATDEELQEEDLPIVEQELESLQREYSCAVEKKATLEGNLHNKNEKLRATSQLLTSLKKKELEWQSYVQEESNEVLVTNSLLASAFMTYCGPFHIKHRQTLCDSFLQICKEHHFPEPYHKLFKNLDLHQYIFPPMLQMDLEIRQMPMTKVFLENFCFFVEEKSWTKWPLICDPNHQAIGWCRTYLQGTNFVEVNLHELKSHLDSCLTEGIPLLLTECDPLRLSNNQHLCSIIGASKIFLQATESFKMNVGDHEVECKPSFRLYLHTSSEAFEVGDFLAAFTKRLTFPQSVDCLTIQLLLRCQNQEKNRVKEERSHLLQIKEKQSKFLEKAETELITEFCKDIFIMKEMPTLKNLLELVKKYEDLQESLKAVDKDLEIILQQTKDQYILIAKQGALCYNIMQNMKELNPLYQFPYPRFLKMFDSIVSQSDRSLAKSVAEKLLFTSNQKMVQRLLSKDRIVFTLLLAMEIEFNGGRIQAGEREFLISPTSALQTLPSVANASNLLTKNSLRSDRVIQLTTAFIMTVLGNKFVSDSLLNIPLIMDQSSPTTPILMLAFNPSINAELYFSNCSKGKGNFETVSLNVSIYSSMVEAKIKKFIWQKMSEGIWLLLNNAHSWPDLLVNILSWLKEKKIVNPMFRCWLSIDVNSCQIPSHLLNNSLRLVMDSPIHVKENMLQSFSHLDPDILKRSSNPMWPAMIHNICLLHATLRLRASLKSTWSYPEDIWKNDSSELLEAIEFAATEFKDSVTFTVSGGGQTTRIVSWYAIRNILSEGIFGRCLQHLGDRLCLAAMVEHLISLSAVKKDFEYSKLKYKIPAAFFQNNFLSQKELPYQKDIAISSQSKTIQNDVSSCCLSNMLPSCTDIWEVCVESLSKLPRILSKENLQSRMNKVGGATVYNKFIFGEIAQLNNVIQEIKSTLQVLKSVFEGQHLGDNLPEKLVQVAKAIFSQEIPQLWMKMLGPTSLISSTNLANWLQDLHNRSTYLEKITLMGREKMPTYWIGAFINPQKFLSLFKWEFMMKMANENVTYENISTQTIITGRDKDHIRDPPAEGVFLYGIYTWGFIWDKATGEVLDSLPKGGGGGSLPVVHLFYTHEPKDNLYPCPVYSCRDTKNTECIFELDIYKENVTLTRWSLRGIMATLHPF</sequence>
<dbReference type="OrthoDB" id="286107at2759"/>
<dbReference type="InterPro" id="IPR041228">
    <property type="entry name" value="Dynein_C"/>
</dbReference>
<evidence type="ECO:0000259" key="4">
    <source>
        <dbReference type="Pfam" id="PF12780"/>
    </source>
</evidence>
<comment type="caution">
    <text evidence="7">The sequence shown here is derived from an EMBL/GenBank/DDBJ whole genome shotgun (WGS) entry which is preliminary data.</text>
</comment>
<reference evidence="7" key="1">
    <citation type="submission" date="2021-01" db="EMBL/GenBank/DDBJ databases">
        <authorList>
            <person name="Li R."/>
            <person name="Bekaert M."/>
        </authorList>
    </citation>
    <scope>NUCLEOTIDE SEQUENCE</scope>
    <source>
        <strain evidence="7">Farmed</strain>
    </source>
</reference>
<gene>
    <name evidence="7" type="ORF">SPHA_37136</name>
</gene>